<evidence type="ECO:0000313" key="4">
    <source>
        <dbReference type="Proteomes" id="UP000467700"/>
    </source>
</evidence>
<comment type="caution">
    <text evidence="3">The sequence shown here is derived from an EMBL/GenBank/DDBJ whole genome shotgun (WGS) entry which is preliminary data.</text>
</comment>
<feature type="transmembrane region" description="Helical" evidence="2">
    <location>
        <begin position="209"/>
        <end position="230"/>
    </location>
</feature>
<keyword evidence="4" id="KW-1185">Reference proteome</keyword>
<keyword evidence="2" id="KW-1133">Transmembrane helix</keyword>
<feature type="transmembrane region" description="Helical" evidence="2">
    <location>
        <begin position="107"/>
        <end position="128"/>
    </location>
</feature>
<dbReference type="AlphaFoldDB" id="A0A8S0WH67"/>
<protein>
    <submittedName>
        <fullName evidence="3">Uncharacterized protein</fullName>
    </submittedName>
</protein>
<sequence length="294" mass="31734">MDGASADIREVGIAQPSPTPNAITAPPRTTQNLPGRRRRPRRILSTVLAILKIGFVYIIPGAFFLVLATAIFLGLPFSVLSAYGALVMFVGNAILRAAPLDHYTTHELAAAIGATGSPFACIIVAIVLQCLPRQLTETDPPRYARYARRPRLPLWGDSDSEQDTNPAGTTVMPWYTAFLTTVVVNTLGAVIGCRILLLHHVDLKGMDTLHAARAGTLGGAVMGFGTVFAGPVIMDVLSIILAPVWSAMLLAVNWVYVRSKETWTKRLRPYSGRQWCGANSDADQEVEGLQRGDA</sequence>
<keyword evidence="2" id="KW-0472">Membrane</keyword>
<evidence type="ECO:0000256" key="2">
    <source>
        <dbReference type="SAM" id="Phobius"/>
    </source>
</evidence>
<dbReference type="Proteomes" id="UP000467700">
    <property type="component" value="Unassembled WGS sequence"/>
</dbReference>
<feature type="transmembrane region" description="Helical" evidence="2">
    <location>
        <begin position="71"/>
        <end position="95"/>
    </location>
</feature>
<feature type="region of interest" description="Disordered" evidence="1">
    <location>
        <begin position="14"/>
        <end position="38"/>
    </location>
</feature>
<dbReference type="EMBL" id="CACVBS010000035">
    <property type="protein sequence ID" value="CAA7262103.1"/>
    <property type="molecule type" value="Genomic_DNA"/>
</dbReference>
<feature type="transmembrane region" description="Helical" evidence="2">
    <location>
        <begin position="236"/>
        <end position="257"/>
    </location>
</feature>
<gene>
    <name evidence="3" type="ORF">AAE3_LOCUS4337</name>
</gene>
<reference evidence="3 4" key="1">
    <citation type="submission" date="2020-01" db="EMBL/GenBank/DDBJ databases">
        <authorList>
            <person name="Gupta K D."/>
        </authorList>
    </citation>
    <scope>NUCLEOTIDE SEQUENCE [LARGE SCALE GENOMIC DNA]</scope>
</reference>
<dbReference type="OrthoDB" id="3064287at2759"/>
<evidence type="ECO:0000256" key="1">
    <source>
        <dbReference type="SAM" id="MobiDB-lite"/>
    </source>
</evidence>
<name>A0A8S0WH67_CYCAE</name>
<accession>A0A8S0WH67</accession>
<proteinExistence type="predicted"/>
<feature type="transmembrane region" description="Helical" evidence="2">
    <location>
        <begin position="174"/>
        <end position="197"/>
    </location>
</feature>
<feature type="transmembrane region" description="Helical" evidence="2">
    <location>
        <begin position="43"/>
        <end position="65"/>
    </location>
</feature>
<organism evidence="3 4">
    <name type="scientific">Cyclocybe aegerita</name>
    <name type="common">Black poplar mushroom</name>
    <name type="synonym">Agrocybe aegerita</name>
    <dbReference type="NCBI Taxonomy" id="1973307"/>
    <lineage>
        <taxon>Eukaryota</taxon>
        <taxon>Fungi</taxon>
        <taxon>Dikarya</taxon>
        <taxon>Basidiomycota</taxon>
        <taxon>Agaricomycotina</taxon>
        <taxon>Agaricomycetes</taxon>
        <taxon>Agaricomycetidae</taxon>
        <taxon>Agaricales</taxon>
        <taxon>Agaricineae</taxon>
        <taxon>Bolbitiaceae</taxon>
        <taxon>Cyclocybe</taxon>
    </lineage>
</organism>
<keyword evidence="2" id="KW-0812">Transmembrane</keyword>
<evidence type="ECO:0000313" key="3">
    <source>
        <dbReference type="EMBL" id="CAA7262103.1"/>
    </source>
</evidence>